<protein>
    <submittedName>
        <fullName evidence="6">CI-like repressor, phage associated</fullName>
        <ecNumber evidence="6">3.4.21.88</ecNumber>
    </submittedName>
    <submittedName>
        <fullName evidence="5">Transcriptional regulator</fullName>
    </submittedName>
</protein>
<dbReference type="Pfam" id="PF00717">
    <property type="entry name" value="Peptidase_S24"/>
    <property type="match status" value="1"/>
</dbReference>
<dbReference type="GO" id="GO:0004252">
    <property type="term" value="F:serine-type endopeptidase activity"/>
    <property type="evidence" value="ECO:0007669"/>
    <property type="project" value="UniProtKB-EC"/>
</dbReference>
<reference evidence="5" key="4">
    <citation type="submission" date="2024-05" db="EMBL/GenBank/DDBJ databases">
        <authorList>
            <person name="Sun Q."/>
            <person name="Sedlacek I."/>
        </authorList>
    </citation>
    <scope>NUCLEOTIDE SEQUENCE</scope>
    <source>
        <strain evidence="5">CCM 4175</strain>
    </source>
</reference>
<dbReference type="InterPro" id="IPR015927">
    <property type="entry name" value="Peptidase_S24_S26A/B/C"/>
</dbReference>
<dbReference type="AlphaFoldDB" id="A0A240C264"/>
<name>A0A240C264_9STAP</name>
<evidence type="ECO:0000259" key="4">
    <source>
        <dbReference type="PROSITE" id="PS50943"/>
    </source>
</evidence>
<dbReference type="Proteomes" id="UP000652995">
    <property type="component" value="Unassembled WGS sequence"/>
</dbReference>
<keyword evidence="6" id="KW-0378">Hydrolase</keyword>
<gene>
    <name evidence="6" type="primary">lexA_2</name>
    <name evidence="5" type="ORF">GCM10007183_00160</name>
    <name evidence="6" type="ORF">SAMEA4412661_00934</name>
</gene>
<dbReference type="SUPFAM" id="SSF47413">
    <property type="entry name" value="lambda repressor-like DNA-binding domains"/>
    <property type="match status" value="1"/>
</dbReference>
<keyword evidence="3" id="KW-0804">Transcription</keyword>
<sequence>MNQKELAEKIEIQPSTLSDYFNLGSNPSNDVIQKIADVFEILKSDIDTTYKVTNDITSVYDQLTYYRQQNVLRFAKDQLDMQNNSKTDVIDIDNYKGNLIQETPVYGYVSAGTGKQLFDKPQFTVKVKGYIPPHDIALQVNGDSMAPMFQNGEIIFVEKTHDIKNGQVGVFIINGESYIKKVRVEDDRLTLISLNIEYKNLHFYQNEDMNLVGKVIL</sequence>
<dbReference type="InterPro" id="IPR001387">
    <property type="entry name" value="Cro/C1-type_HTH"/>
</dbReference>
<keyword evidence="1" id="KW-0805">Transcription regulation</keyword>
<dbReference type="GO" id="GO:0003677">
    <property type="term" value="F:DNA binding"/>
    <property type="evidence" value="ECO:0007669"/>
    <property type="project" value="UniProtKB-KW"/>
</dbReference>
<dbReference type="RefSeq" id="WP_095116492.1">
    <property type="nucleotide sequence ID" value="NZ_BMCB01000001.1"/>
</dbReference>
<dbReference type="Proteomes" id="UP000243706">
    <property type="component" value="Chromosome 1"/>
</dbReference>
<evidence type="ECO:0000313" key="8">
    <source>
        <dbReference type="Proteomes" id="UP000652995"/>
    </source>
</evidence>
<dbReference type="Gene3D" id="1.10.260.40">
    <property type="entry name" value="lambda repressor-like DNA-binding domains"/>
    <property type="match status" value="1"/>
</dbReference>
<dbReference type="SUPFAM" id="SSF51306">
    <property type="entry name" value="LexA/Signal peptidase"/>
    <property type="match status" value="1"/>
</dbReference>
<keyword evidence="8" id="KW-1185">Reference proteome</keyword>
<dbReference type="CDD" id="cd06529">
    <property type="entry name" value="S24_LexA-like"/>
    <property type="match status" value="1"/>
</dbReference>
<evidence type="ECO:0000256" key="1">
    <source>
        <dbReference type="ARBA" id="ARBA00023015"/>
    </source>
</evidence>
<dbReference type="InterPro" id="IPR010982">
    <property type="entry name" value="Lambda_DNA-bd_dom_sf"/>
</dbReference>
<evidence type="ECO:0000256" key="3">
    <source>
        <dbReference type="ARBA" id="ARBA00023163"/>
    </source>
</evidence>
<reference evidence="8" key="3">
    <citation type="journal article" date="2019" name="Int. J. Syst. Evol. Microbiol.">
        <title>The Global Catalogue of Microorganisms (GCM) 10K type strain sequencing project: providing services to taxonomists for standard genome sequencing and annotation.</title>
        <authorList>
            <consortium name="The Broad Institute Genomics Platform"/>
            <consortium name="The Broad Institute Genome Sequencing Center for Infectious Disease"/>
            <person name="Wu L."/>
            <person name="Ma J."/>
        </authorList>
    </citation>
    <scope>NUCLEOTIDE SEQUENCE [LARGE SCALE GENOMIC DNA]</scope>
    <source>
        <strain evidence="8">CCM 4175</strain>
    </source>
</reference>
<keyword evidence="2" id="KW-0238">DNA-binding</keyword>
<dbReference type="EC" id="3.4.21.88" evidence="6"/>
<dbReference type="EMBL" id="LT906464">
    <property type="protein sequence ID" value="SNW02074.1"/>
    <property type="molecule type" value="Genomic_DNA"/>
</dbReference>
<evidence type="ECO:0000313" key="7">
    <source>
        <dbReference type="Proteomes" id="UP000243706"/>
    </source>
</evidence>
<evidence type="ECO:0000256" key="2">
    <source>
        <dbReference type="ARBA" id="ARBA00023125"/>
    </source>
</evidence>
<evidence type="ECO:0000313" key="5">
    <source>
        <dbReference type="EMBL" id="GGA79974.1"/>
    </source>
</evidence>
<evidence type="ECO:0000313" key="6">
    <source>
        <dbReference type="EMBL" id="SNW02074.1"/>
    </source>
</evidence>
<dbReference type="Pfam" id="PF01381">
    <property type="entry name" value="HTH_3"/>
    <property type="match status" value="1"/>
</dbReference>
<proteinExistence type="predicted"/>
<dbReference type="PANTHER" id="PTHR40661:SF1">
    <property type="entry name" value="HTH CRO_C1-TYPE DOMAIN-CONTAINING PROTEIN"/>
    <property type="match status" value="1"/>
</dbReference>
<accession>A0A240C264</accession>
<dbReference type="CDD" id="cd00093">
    <property type="entry name" value="HTH_XRE"/>
    <property type="match status" value="1"/>
</dbReference>
<dbReference type="InterPro" id="IPR036286">
    <property type="entry name" value="LexA/Signal_pep-like_sf"/>
</dbReference>
<dbReference type="EMBL" id="BMCB01000001">
    <property type="protein sequence ID" value="GGA79974.1"/>
    <property type="molecule type" value="Genomic_DNA"/>
</dbReference>
<reference evidence="6 7" key="2">
    <citation type="submission" date="2017-06" db="EMBL/GenBank/DDBJ databases">
        <authorList>
            <consortium name="Pathogen Informatics"/>
        </authorList>
    </citation>
    <scope>NUCLEOTIDE SEQUENCE [LARGE SCALE GENOMIC DNA]</scope>
    <source>
        <strain evidence="6 7">NCTC13833</strain>
    </source>
</reference>
<dbReference type="InterPro" id="IPR039418">
    <property type="entry name" value="LexA-like"/>
</dbReference>
<dbReference type="PANTHER" id="PTHR40661">
    <property type="match status" value="1"/>
</dbReference>
<dbReference type="Gene3D" id="2.10.109.10">
    <property type="entry name" value="Umud Fragment, subunit A"/>
    <property type="match status" value="1"/>
</dbReference>
<organism evidence="6 7">
    <name type="scientific">Staphylococcus muscae</name>
    <dbReference type="NCBI Taxonomy" id="1294"/>
    <lineage>
        <taxon>Bacteria</taxon>
        <taxon>Bacillati</taxon>
        <taxon>Bacillota</taxon>
        <taxon>Bacilli</taxon>
        <taxon>Bacillales</taxon>
        <taxon>Staphylococcaceae</taxon>
        <taxon>Staphylococcus</taxon>
    </lineage>
</organism>
<feature type="domain" description="HTH cro/C1-type" evidence="4">
    <location>
        <begin position="1"/>
        <end position="46"/>
    </location>
</feature>
<reference evidence="5" key="1">
    <citation type="journal article" date="2014" name="Int. J. Syst. Evol. Microbiol.">
        <title>Complete genome of a new Firmicutes species belonging to the dominant human colonic microbiota ('Ruminococcus bicirculans') reveals two chromosomes and a selective capacity to utilize plant glucans.</title>
        <authorList>
            <consortium name="NISC Comparative Sequencing Program"/>
            <person name="Wegmann U."/>
            <person name="Louis P."/>
            <person name="Goesmann A."/>
            <person name="Henrissat B."/>
            <person name="Duncan S.H."/>
            <person name="Flint H.J."/>
        </authorList>
    </citation>
    <scope>NUCLEOTIDE SEQUENCE</scope>
    <source>
        <strain evidence="5">CCM 4175</strain>
    </source>
</reference>
<dbReference type="PROSITE" id="PS50943">
    <property type="entry name" value="HTH_CROC1"/>
    <property type="match status" value="1"/>
</dbReference>